<evidence type="ECO:0000313" key="15">
    <source>
        <dbReference type="EMBL" id="VUF12125.1"/>
    </source>
</evidence>
<evidence type="ECO:0000256" key="6">
    <source>
        <dbReference type="ARBA" id="ARBA00022692"/>
    </source>
</evidence>
<reference evidence="14" key="2">
    <citation type="journal article" date="2021" name="Front. Microbiol.">
        <title>Comprehensive Comparative Genomics and Phenotyping of Methylobacterium Species.</title>
        <authorList>
            <person name="Alessa O."/>
            <person name="Ogura Y."/>
            <person name="Fujitani Y."/>
            <person name="Takami H."/>
            <person name="Hayashi T."/>
            <person name="Sahin N."/>
            <person name="Tani A."/>
        </authorList>
    </citation>
    <scope>NUCLEOTIDE SEQUENCE</scope>
    <source>
        <strain evidence="14">DSM 22415</strain>
    </source>
</reference>
<dbReference type="Proteomes" id="UP000401717">
    <property type="component" value="Unassembled WGS sequence"/>
</dbReference>
<dbReference type="GO" id="GO:0009306">
    <property type="term" value="P:protein secretion"/>
    <property type="evidence" value="ECO:0007669"/>
    <property type="project" value="UniProtKB-UniRule"/>
</dbReference>
<dbReference type="EMBL" id="CABFVH010000008">
    <property type="protein sequence ID" value="VUF12125.1"/>
    <property type="molecule type" value="Genomic_DNA"/>
</dbReference>
<dbReference type="PRINTS" id="PR01651">
    <property type="entry name" value="SECGEXPORT"/>
</dbReference>
<evidence type="ECO:0000313" key="17">
    <source>
        <dbReference type="Proteomes" id="UP001055303"/>
    </source>
</evidence>
<evidence type="ECO:0000256" key="4">
    <source>
        <dbReference type="ARBA" id="ARBA00022448"/>
    </source>
</evidence>
<dbReference type="GO" id="GO:0005886">
    <property type="term" value="C:plasma membrane"/>
    <property type="evidence" value="ECO:0007669"/>
    <property type="project" value="UniProtKB-SubCell"/>
</dbReference>
<accession>A0A564FVE3</accession>
<keyword evidence="17" id="KW-1185">Reference proteome</keyword>
<dbReference type="GO" id="GO:0015450">
    <property type="term" value="F:protein-transporting ATPase activity"/>
    <property type="evidence" value="ECO:0007669"/>
    <property type="project" value="UniProtKB-UniRule"/>
</dbReference>
<evidence type="ECO:0000256" key="5">
    <source>
        <dbReference type="ARBA" id="ARBA00022475"/>
    </source>
</evidence>
<keyword evidence="4 12" id="KW-0813">Transport</keyword>
<keyword evidence="9 12" id="KW-0811">Translocation</keyword>
<feature type="compositionally biased region" description="Pro residues" evidence="13">
    <location>
        <begin position="122"/>
        <end position="136"/>
    </location>
</feature>
<feature type="region of interest" description="Disordered" evidence="13">
    <location>
        <begin position="81"/>
        <end position="145"/>
    </location>
</feature>
<evidence type="ECO:0000256" key="8">
    <source>
        <dbReference type="ARBA" id="ARBA00022989"/>
    </source>
</evidence>
<dbReference type="PANTHER" id="PTHR34182:SF1">
    <property type="entry name" value="PROTEIN-EXPORT MEMBRANE PROTEIN SECG"/>
    <property type="match status" value="1"/>
</dbReference>
<dbReference type="GO" id="GO:0065002">
    <property type="term" value="P:intracellular protein transmembrane transport"/>
    <property type="evidence" value="ECO:0007669"/>
    <property type="project" value="TreeGrafter"/>
</dbReference>
<dbReference type="NCBIfam" id="TIGR00810">
    <property type="entry name" value="secG"/>
    <property type="match status" value="1"/>
</dbReference>
<dbReference type="Proteomes" id="UP001055303">
    <property type="component" value="Unassembled WGS sequence"/>
</dbReference>
<protein>
    <recommendedName>
        <fullName evidence="3 12">Protein-export membrane protein SecG</fullName>
    </recommendedName>
</protein>
<keyword evidence="10 12" id="KW-0472">Membrane</keyword>
<dbReference type="AlphaFoldDB" id="A0A564FVE3"/>
<gene>
    <name evidence="15" type="primary">secG</name>
    <name evidence="14" type="ORF">IFDJLNFL_0261</name>
    <name evidence="15" type="ORF">MTDSW087_01813</name>
</gene>
<evidence type="ECO:0000313" key="14">
    <source>
        <dbReference type="EMBL" id="GJD54390.1"/>
    </source>
</evidence>
<evidence type="ECO:0000256" key="7">
    <source>
        <dbReference type="ARBA" id="ARBA00022927"/>
    </source>
</evidence>
<feature type="compositionally biased region" description="Low complexity" evidence="13">
    <location>
        <begin position="110"/>
        <end position="121"/>
    </location>
</feature>
<evidence type="ECO:0000256" key="1">
    <source>
        <dbReference type="ARBA" id="ARBA00004651"/>
    </source>
</evidence>
<keyword evidence="6 12" id="KW-0812">Transmembrane</keyword>
<organism evidence="15 16">
    <name type="scientific">Methylobacterium dankookense</name>
    <dbReference type="NCBI Taxonomy" id="560405"/>
    <lineage>
        <taxon>Bacteria</taxon>
        <taxon>Pseudomonadati</taxon>
        <taxon>Pseudomonadota</taxon>
        <taxon>Alphaproteobacteria</taxon>
        <taxon>Hyphomicrobiales</taxon>
        <taxon>Methylobacteriaceae</taxon>
        <taxon>Methylobacterium</taxon>
    </lineage>
</organism>
<dbReference type="PANTHER" id="PTHR34182">
    <property type="entry name" value="PROTEIN-EXPORT MEMBRANE PROTEIN SECG"/>
    <property type="match status" value="1"/>
</dbReference>
<comment type="caution">
    <text evidence="12">Lacks conserved residue(s) required for the propagation of feature annotation.</text>
</comment>
<reference evidence="14" key="3">
    <citation type="submission" date="2021-08" db="EMBL/GenBank/DDBJ databases">
        <authorList>
            <person name="Tani A."/>
            <person name="Ola A."/>
            <person name="Ogura Y."/>
            <person name="Katsura K."/>
            <person name="Hayashi T."/>
        </authorList>
    </citation>
    <scope>NUCLEOTIDE SEQUENCE</scope>
    <source>
        <strain evidence="14">DSM 22415</strain>
    </source>
</reference>
<evidence type="ECO:0000313" key="16">
    <source>
        <dbReference type="Proteomes" id="UP000401717"/>
    </source>
</evidence>
<feature type="transmembrane region" description="Helical" evidence="12">
    <location>
        <begin position="51"/>
        <end position="73"/>
    </location>
</feature>
<sequence length="145" mass="14522">MQTVLIVVHLIIVLSLIGVVLLQRSEGGLGLGGGGSGGVSGFMTGRGQANALTRATAILAALFFVTSMTLAVMSHRSAGPRSILEGAGGANQSAPKQPGGADNLLDSLRQQQNQQGQAAPQTPAPAAPQAPAPAQPAEPQAPQSR</sequence>
<dbReference type="Pfam" id="PF03840">
    <property type="entry name" value="SecG"/>
    <property type="match status" value="1"/>
</dbReference>
<keyword evidence="7 12" id="KW-0653">Protein transport</keyword>
<comment type="subcellular location">
    <subcellularLocation>
        <location evidence="1 12">Cell membrane</location>
        <topology evidence="1 12">Multi-pass membrane protein</topology>
    </subcellularLocation>
</comment>
<keyword evidence="5 12" id="KW-1003">Cell membrane</keyword>
<reference evidence="15 16" key="1">
    <citation type="submission" date="2019-06" db="EMBL/GenBank/DDBJ databases">
        <authorList>
            <person name="Rodrigo-Torres L."/>
            <person name="Arahal R. D."/>
            <person name="Lucena T."/>
        </authorList>
    </citation>
    <scope>NUCLEOTIDE SEQUENCE [LARGE SCALE GENOMIC DNA]</scope>
    <source>
        <strain evidence="15 16">SW08-7</strain>
    </source>
</reference>
<evidence type="ECO:0000256" key="10">
    <source>
        <dbReference type="ARBA" id="ARBA00023136"/>
    </source>
</evidence>
<dbReference type="RefSeq" id="WP_144762962.1">
    <property type="nucleotide sequence ID" value="NZ_BPQI01000005.1"/>
</dbReference>
<evidence type="ECO:0000256" key="9">
    <source>
        <dbReference type="ARBA" id="ARBA00023010"/>
    </source>
</evidence>
<name>A0A564FVE3_9HYPH</name>
<evidence type="ECO:0000256" key="13">
    <source>
        <dbReference type="SAM" id="MobiDB-lite"/>
    </source>
</evidence>
<dbReference type="GO" id="GO:0043952">
    <property type="term" value="P:protein transport by the Sec complex"/>
    <property type="evidence" value="ECO:0007669"/>
    <property type="project" value="TreeGrafter"/>
</dbReference>
<proteinExistence type="inferred from homology"/>
<evidence type="ECO:0000256" key="2">
    <source>
        <dbReference type="ARBA" id="ARBA00008445"/>
    </source>
</evidence>
<evidence type="ECO:0000256" key="3">
    <source>
        <dbReference type="ARBA" id="ARBA00017876"/>
    </source>
</evidence>
<comment type="function">
    <text evidence="11 12">Involved in protein export. Participates in an early event of protein translocation.</text>
</comment>
<dbReference type="OrthoDB" id="8006099at2"/>
<keyword evidence="8 12" id="KW-1133">Transmembrane helix</keyword>
<comment type="similarity">
    <text evidence="2 12">Belongs to the SecG family.</text>
</comment>
<evidence type="ECO:0000256" key="11">
    <source>
        <dbReference type="ARBA" id="ARBA00025182"/>
    </source>
</evidence>
<dbReference type="InterPro" id="IPR004692">
    <property type="entry name" value="SecG"/>
</dbReference>
<dbReference type="EMBL" id="BPQI01000005">
    <property type="protein sequence ID" value="GJD54390.1"/>
    <property type="molecule type" value="Genomic_DNA"/>
</dbReference>
<evidence type="ECO:0000256" key="12">
    <source>
        <dbReference type="RuleBase" id="RU365087"/>
    </source>
</evidence>